<dbReference type="EMBL" id="BMNM01000001">
    <property type="protein sequence ID" value="GGI67376.1"/>
    <property type="molecule type" value="Genomic_DNA"/>
</dbReference>
<comment type="caution">
    <text evidence="1">The sequence shown here is derived from an EMBL/GenBank/DDBJ whole genome shotgun (WGS) entry which is preliminary data.</text>
</comment>
<organism evidence="1 2">
    <name type="scientific">Vulcanisaeta souniana JCM 11219</name>
    <dbReference type="NCBI Taxonomy" id="1293586"/>
    <lineage>
        <taxon>Archaea</taxon>
        <taxon>Thermoproteota</taxon>
        <taxon>Thermoprotei</taxon>
        <taxon>Thermoproteales</taxon>
        <taxon>Thermoproteaceae</taxon>
        <taxon>Vulcanisaeta</taxon>
    </lineage>
</organism>
<proteinExistence type="predicted"/>
<reference evidence="1" key="1">
    <citation type="journal article" date="2014" name="Int. J. Syst. Evol. Microbiol.">
        <title>Complete genome sequence of Corynebacterium casei LMG S-19264T (=DSM 44701T), isolated from a smear-ripened cheese.</title>
        <authorList>
            <consortium name="US DOE Joint Genome Institute (JGI-PGF)"/>
            <person name="Walter F."/>
            <person name="Albersmeier A."/>
            <person name="Kalinowski J."/>
            <person name="Ruckert C."/>
        </authorList>
    </citation>
    <scope>NUCLEOTIDE SEQUENCE</scope>
    <source>
        <strain evidence="1">JCM 11219</strain>
    </source>
</reference>
<name>A0A830DZA8_9CREN</name>
<dbReference type="Proteomes" id="UP000657075">
    <property type="component" value="Unassembled WGS sequence"/>
</dbReference>
<evidence type="ECO:0000313" key="1">
    <source>
        <dbReference type="EMBL" id="GGI67376.1"/>
    </source>
</evidence>
<evidence type="ECO:0000313" key="2">
    <source>
        <dbReference type="Proteomes" id="UP000657075"/>
    </source>
</evidence>
<reference evidence="1" key="2">
    <citation type="submission" date="2020-09" db="EMBL/GenBank/DDBJ databases">
        <authorList>
            <person name="Sun Q."/>
            <person name="Ohkuma M."/>
        </authorList>
    </citation>
    <scope>NUCLEOTIDE SEQUENCE</scope>
    <source>
        <strain evidence="1">JCM 11219</strain>
    </source>
</reference>
<accession>A0A830DZA8</accession>
<sequence>MKYMINMSTSGEENNERKTVTIRGLSTDIYDRVSRLAKETGATVGEVVNDALKRYIATLENISRTIDNMIRSGDVVMISGVSSLTVTKVDLESLDKPVVFKDMDELIFTDDVTNELIKSKVAKIVNVNTVYVPKSVSTLLIASKSELVKKIVPRQ</sequence>
<gene>
    <name evidence="1" type="ORF">GCM10007112_00460</name>
</gene>
<dbReference type="AlphaFoldDB" id="A0A830DZA8"/>
<protein>
    <submittedName>
        <fullName evidence="1">Uncharacterized protein</fullName>
    </submittedName>
</protein>